<evidence type="ECO:0000259" key="21">
    <source>
        <dbReference type="PROSITE" id="PS51385"/>
    </source>
</evidence>
<feature type="binding site" evidence="17">
    <location>
        <position position="429"/>
    </location>
    <ligand>
        <name>(6S)-NADPHX</name>
        <dbReference type="ChEBI" id="CHEBI:64076"/>
    </ligand>
</feature>
<comment type="catalytic activity">
    <reaction evidence="16 17 19">
        <text>(6S)-NADPHX + ADP = AMP + phosphate + NADPH + H(+)</text>
        <dbReference type="Rhea" id="RHEA:32235"/>
        <dbReference type="ChEBI" id="CHEBI:15378"/>
        <dbReference type="ChEBI" id="CHEBI:43474"/>
        <dbReference type="ChEBI" id="CHEBI:57783"/>
        <dbReference type="ChEBI" id="CHEBI:64076"/>
        <dbReference type="ChEBI" id="CHEBI:456215"/>
        <dbReference type="ChEBI" id="CHEBI:456216"/>
        <dbReference type="EC" id="4.2.1.136"/>
    </reaction>
</comment>
<dbReference type="HAMAP" id="MF_01965">
    <property type="entry name" value="NADHX_dehydratase"/>
    <property type="match status" value="1"/>
</dbReference>
<comment type="caution">
    <text evidence="18">Lacks conserved residue(s) required for the propagation of feature annotation.</text>
</comment>
<comment type="caution">
    <text evidence="22">The sequence shown here is derived from an EMBL/GenBank/DDBJ whole genome shotgun (WGS) entry which is preliminary data.</text>
</comment>
<evidence type="ECO:0000259" key="20">
    <source>
        <dbReference type="PROSITE" id="PS51383"/>
    </source>
</evidence>
<comment type="catalytic activity">
    <reaction evidence="2 18 19">
        <text>(6R)-NADPHX = (6S)-NADPHX</text>
        <dbReference type="Rhea" id="RHEA:32227"/>
        <dbReference type="ChEBI" id="CHEBI:64076"/>
        <dbReference type="ChEBI" id="CHEBI:64077"/>
        <dbReference type="EC" id="5.1.99.6"/>
    </reaction>
</comment>
<dbReference type="Gene3D" id="3.40.1190.20">
    <property type="match status" value="1"/>
</dbReference>
<feature type="binding site" evidence="17">
    <location>
        <position position="256"/>
    </location>
    <ligand>
        <name>(6S)-NADPHX</name>
        <dbReference type="ChEBI" id="CHEBI:64076"/>
    </ligand>
</feature>
<evidence type="ECO:0000256" key="4">
    <source>
        <dbReference type="ARBA" id="ARBA00009524"/>
    </source>
</evidence>
<evidence type="ECO:0000313" key="23">
    <source>
        <dbReference type="Proteomes" id="UP001524586"/>
    </source>
</evidence>
<dbReference type="Gene3D" id="3.40.50.10260">
    <property type="entry name" value="YjeF N-terminal domain"/>
    <property type="match status" value="1"/>
</dbReference>
<feature type="binding site" evidence="18">
    <location>
        <position position="161"/>
    </location>
    <ligand>
        <name>K(+)</name>
        <dbReference type="ChEBI" id="CHEBI:29103"/>
    </ligand>
</feature>
<keyword evidence="8 17" id="KW-0521">NADP</keyword>
<keyword evidence="12 17" id="KW-0456">Lyase</keyword>
<dbReference type="InterPro" id="IPR030677">
    <property type="entry name" value="Nnr"/>
</dbReference>
<feature type="binding site" evidence="17">
    <location>
        <position position="363"/>
    </location>
    <ligand>
        <name>(6S)-NADPHX</name>
        <dbReference type="ChEBI" id="CHEBI:64076"/>
    </ligand>
</feature>
<evidence type="ECO:0000256" key="5">
    <source>
        <dbReference type="ARBA" id="ARBA00022723"/>
    </source>
</evidence>
<feature type="binding site" evidence="18">
    <location>
        <position position="125"/>
    </location>
    <ligand>
        <name>K(+)</name>
        <dbReference type="ChEBI" id="CHEBI:29103"/>
    </ligand>
</feature>
<dbReference type="InterPro" id="IPR017953">
    <property type="entry name" value="Carbohydrate_kinase_pred_CS"/>
</dbReference>
<dbReference type="PANTHER" id="PTHR12592:SF0">
    <property type="entry name" value="ATP-DEPENDENT (S)-NAD(P)H-HYDRATE DEHYDRATASE"/>
    <property type="match status" value="1"/>
</dbReference>
<dbReference type="CDD" id="cd01171">
    <property type="entry name" value="YXKO-related"/>
    <property type="match status" value="1"/>
</dbReference>
<comment type="similarity">
    <text evidence="4 19">In the C-terminal section; belongs to the NnrD/CARKD family.</text>
</comment>
<protein>
    <recommendedName>
        <fullName evidence="19">Bifunctional NAD(P)H-hydrate repair enzyme</fullName>
    </recommendedName>
    <alternativeName>
        <fullName evidence="19">Nicotinamide nucleotide repair protein</fullName>
    </alternativeName>
    <domain>
        <recommendedName>
            <fullName evidence="19">ADP-dependent (S)-NAD(P)H-hydrate dehydratase</fullName>
            <ecNumber evidence="19">4.2.1.136</ecNumber>
        </recommendedName>
        <alternativeName>
            <fullName evidence="19">ADP-dependent NAD(P)HX dehydratase</fullName>
        </alternativeName>
    </domain>
    <domain>
        <recommendedName>
            <fullName evidence="19">NAD(P)H-hydrate epimerase</fullName>
            <ecNumber evidence="19">5.1.99.6</ecNumber>
        </recommendedName>
    </domain>
</protein>
<dbReference type="PANTHER" id="PTHR12592">
    <property type="entry name" value="ATP-DEPENDENT (S)-NAD(P)H-HYDRATE DEHYDRATASE FAMILY MEMBER"/>
    <property type="match status" value="1"/>
</dbReference>
<evidence type="ECO:0000256" key="15">
    <source>
        <dbReference type="ARBA" id="ARBA00048238"/>
    </source>
</evidence>
<comment type="function">
    <text evidence="14 19">Bifunctional enzyme that catalyzes the epimerization of the S- and R-forms of NAD(P)HX and the dehydration of the S-form of NAD(P)HX at the expense of ADP, which is converted to AMP. This allows the repair of both epimers of NAD(P)HX, a damaged form of NAD(P)H that is a result of enzymatic or heat-dependent hydration.</text>
</comment>
<dbReference type="Proteomes" id="UP001524586">
    <property type="component" value="Unassembled WGS sequence"/>
</dbReference>
<feature type="binding site" evidence="17">
    <location>
        <position position="428"/>
    </location>
    <ligand>
        <name>AMP</name>
        <dbReference type="ChEBI" id="CHEBI:456215"/>
    </ligand>
</feature>
<evidence type="ECO:0000256" key="12">
    <source>
        <dbReference type="ARBA" id="ARBA00023239"/>
    </source>
</evidence>
<keyword evidence="11 18" id="KW-0413">Isomerase</keyword>
<dbReference type="Pfam" id="PF01256">
    <property type="entry name" value="Carb_kinase"/>
    <property type="match status" value="1"/>
</dbReference>
<comment type="cofactor">
    <cofactor evidence="18 19">
        <name>K(+)</name>
        <dbReference type="ChEBI" id="CHEBI:29103"/>
    </cofactor>
    <text evidence="18 19">Binds 1 potassium ion per subunit.</text>
</comment>
<dbReference type="Pfam" id="PF03853">
    <property type="entry name" value="YjeF_N"/>
    <property type="match status" value="1"/>
</dbReference>
<comment type="similarity">
    <text evidence="3 19">In the N-terminal section; belongs to the NnrE/AIBP family.</text>
</comment>
<comment type="similarity">
    <text evidence="18">Belongs to the NnrE/AIBP family.</text>
</comment>
<gene>
    <name evidence="18" type="primary">nnrE</name>
    <name evidence="17" type="synonym">nnrD</name>
    <name evidence="22" type="ORF">NP596_12490</name>
</gene>
<evidence type="ECO:0000256" key="13">
    <source>
        <dbReference type="ARBA" id="ARBA00023268"/>
    </source>
</evidence>
<comment type="function">
    <text evidence="17">Catalyzes the dehydration of the S-form of NAD(P)HX at the expense of ADP, which is converted to AMP. Together with NAD(P)HX epimerase, which catalyzes the epimerization of the S- and R-forms, the enzyme allows the repair of both epimers of NAD(P)HX, a damaged form of NAD(P)H that is a result of enzymatic or heat-dependent hydration.</text>
</comment>
<dbReference type="SUPFAM" id="SSF64153">
    <property type="entry name" value="YjeF N-terminal domain-like"/>
    <property type="match status" value="1"/>
</dbReference>
<evidence type="ECO:0000256" key="7">
    <source>
        <dbReference type="ARBA" id="ARBA00022840"/>
    </source>
</evidence>
<evidence type="ECO:0000256" key="6">
    <source>
        <dbReference type="ARBA" id="ARBA00022741"/>
    </source>
</evidence>
<dbReference type="InterPro" id="IPR000631">
    <property type="entry name" value="CARKD"/>
</dbReference>
<dbReference type="PROSITE" id="PS51383">
    <property type="entry name" value="YJEF_C_3"/>
    <property type="match status" value="1"/>
</dbReference>
<feature type="binding site" evidence="17">
    <location>
        <begin position="400"/>
        <end position="404"/>
    </location>
    <ligand>
        <name>AMP</name>
        <dbReference type="ChEBI" id="CHEBI:456215"/>
    </ligand>
</feature>
<keyword evidence="13" id="KW-0511">Multifunctional enzyme</keyword>
<keyword evidence="7 17" id="KW-0067">ATP-binding</keyword>
<keyword evidence="6 17" id="KW-0547">Nucleotide-binding</keyword>
<feature type="binding site" evidence="18">
    <location>
        <position position="63"/>
    </location>
    <ligand>
        <name>K(+)</name>
        <dbReference type="ChEBI" id="CHEBI:29103"/>
    </ligand>
</feature>
<evidence type="ECO:0000256" key="19">
    <source>
        <dbReference type="PIRNR" id="PIRNR017184"/>
    </source>
</evidence>
<accession>A0ABT1U5Y2</accession>
<comment type="cofactor">
    <cofactor evidence="17">
        <name>Mg(2+)</name>
        <dbReference type="ChEBI" id="CHEBI:18420"/>
    </cofactor>
</comment>
<sequence length="486" mass="50175">MQTSSQALYRVAQIREAEHIAIQNLQMPGLQLMRSAGMAAFNALRQRWPEQSRITVFCGAGNNAGDGYVLAKLALAAGFGVSVYTLVPVGQLGGDALTVYQDFIQAGGRVSAFDARAQTAGIIVDALLGTGLSRPVGEEYAHAISHINRADCPVLSIDVPSGLHADTGCVLGCAVKADLTVTFIALKCGLFTGEAGDYCGDIVCSSLNVPDAVLAQLPATAHLSSKPVLKPRPRSAHKGHFGHVLLIGGNRGFSGAIRLAGEAALFGGAGLVSIASRAGHADLLNIGRPELMCHAAETACDLHPLLERASVIVIGPGLGQDSWAQDMLRHALASEKPCVADADALNLLARHPVRRPNWVLTPHPGEAARLLGCNTHDIAADRFAAVKKLQNQYAGVCVLKGAGSLIADGGNLLVNTTGNPGMASGGMGDVLAGVTGALLAQGLTLTDAAKLAVHVHGEAADGMAATQGERGMLAGDLLPKIRELLN</sequence>
<dbReference type="RefSeq" id="WP_256615693.1">
    <property type="nucleotide sequence ID" value="NZ_JANIBK010000064.1"/>
</dbReference>
<evidence type="ECO:0000256" key="9">
    <source>
        <dbReference type="ARBA" id="ARBA00022958"/>
    </source>
</evidence>
<reference evidence="22 23" key="1">
    <citation type="submission" date="2022-07" db="EMBL/GenBank/DDBJ databases">
        <title>Methylomonas rivi sp. nov., Methylomonas rosea sp. nov., Methylomonas aureus sp. nov. and Methylomonas subterranea sp. nov., four novel methanotrophs isolated from a freshwater creek and the deep terrestrial subsurface.</title>
        <authorList>
            <person name="Abin C."/>
            <person name="Sankaranarayanan K."/>
            <person name="Garner C."/>
            <person name="Sindelar R."/>
            <person name="Kotary K."/>
            <person name="Garner R."/>
            <person name="Barclay S."/>
            <person name="Lawson P."/>
            <person name="Krumholz L."/>
        </authorList>
    </citation>
    <scope>NUCLEOTIDE SEQUENCE [LARGE SCALE GENOMIC DNA]</scope>
    <source>
        <strain evidence="22 23">WSC-6</strain>
    </source>
</reference>
<keyword evidence="9 18" id="KW-0630">Potassium</keyword>
<dbReference type="PROSITE" id="PS51385">
    <property type="entry name" value="YJEF_N"/>
    <property type="match status" value="1"/>
</dbReference>
<name>A0ABT1U5Y2_9GAMM</name>
<feature type="domain" description="YjeF C-terminal" evidence="20">
    <location>
        <begin position="221"/>
        <end position="486"/>
    </location>
</feature>
<evidence type="ECO:0000256" key="18">
    <source>
        <dbReference type="HAMAP-Rule" id="MF_01966"/>
    </source>
</evidence>
<comment type="function">
    <text evidence="18">Catalyzes the epimerization of the S- and R-forms of NAD(P)HX, a damaged form of NAD(P)H that is a result of enzymatic or heat-dependent hydration. This is a prerequisite for the S-specific NAD(P)H-hydrate dehydratase to allow the repair of both epimers of NAD(P)HX.</text>
</comment>
<dbReference type="EMBL" id="JANIBK010000064">
    <property type="protein sequence ID" value="MCQ8129271.1"/>
    <property type="molecule type" value="Genomic_DNA"/>
</dbReference>
<dbReference type="EC" id="4.2.1.136" evidence="19"/>
<comment type="subunit">
    <text evidence="17">Homotetramer.</text>
</comment>
<dbReference type="NCBIfam" id="TIGR00197">
    <property type="entry name" value="yjeF_nterm"/>
    <property type="match status" value="1"/>
</dbReference>
<organism evidence="22 23">
    <name type="scientific">Methylomonas rivi</name>
    <dbReference type="NCBI Taxonomy" id="2952226"/>
    <lineage>
        <taxon>Bacteria</taxon>
        <taxon>Pseudomonadati</taxon>
        <taxon>Pseudomonadota</taxon>
        <taxon>Gammaproteobacteria</taxon>
        <taxon>Methylococcales</taxon>
        <taxon>Methylococcaceae</taxon>
        <taxon>Methylomonas</taxon>
    </lineage>
</organism>
<evidence type="ECO:0000313" key="22">
    <source>
        <dbReference type="EMBL" id="MCQ8129271.1"/>
    </source>
</evidence>
<feature type="binding site" evidence="18">
    <location>
        <position position="140"/>
    </location>
    <ligand>
        <name>(6S)-NADPHX</name>
        <dbReference type="ChEBI" id="CHEBI:64076"/>
    </ligand>
</feature>
<dbReference type="NCBIfam" id="TIGR00196">
    <property type="entry name" value="yjeF_cterm"/>
    <property type="match status" value="1"/>
</dbReference>
<evidence type="ECO:0000256" key="17">
    <source>
        <dbReference type="HAMAP-Rule" id="MF_01965"/>
    </source>
</evidence>
<evidence type="ECO:0000256" key="2">
    <source>
        <dbReference type="ARBA" id="ARBA00000909"/>
    </source>
</evidence>
<dbReference type="InterPro" id="IPR029056">
    <property type="entry name" value="Ribokinase-like"/>
</dbReference>
<comment type="similarity">
    <text evidence="17">Belongs to the NnrD/CARKD family.</text>
</comment>
<dbReference type="SUPFAM" id="SSF53613">
    <property type="entry name" value="Ribokinase-like"/>
    <property type="match status" value="1"/>
</dbReference>
<feature type="binding site" evidence="18">
    <location>
        <position position="158"/>
    </location>
    <ligand>
        <name>(6S)-NADPHX</name>
        <dbReference type="ChEBI" id="CHEBI:64076"/>
    </ligand>
</feature>
<dbReference type="InterPro" id="IPR004443">
    <property type="entry name" value="YjeF_N_dom"/>
</dbReference>
<feature type="binding site" evidence="18">
    <location>
        <begin position="129"/>
        <end position="135"/>
    </location>
    <ligand>
        <name>(6S)-NADPHX</name>
        <dbReference type="ChEBI" id="CHEBI:64076"/>
    </ligand>
</feature>
<dbReference type="EC" id="5.1.99.6" evidence="19"/>
<dbReference type="HAMAP" id="MF_01966">
    <property type="entry name" value="NADHX_epimerase"/>
    <property type="match status" value="1"/>
</dbReference>
<evidence type="ECO:0000256" key="8">
    <source>
        <dbReference type="ARBA" id="ARBA00022857"/>
    </source>
</evidence>
<keyword evidence="10 17" id="KW-0520">NAD</keyword>
<dbReference type="PIRSF" id="PIRSF017184">
    <property type="entry name" value="Nnr"/>
    <property type="match status" value="1"/>
</dbReference>
<comment type="catalytic activity">
    <reaction evidence="1 18 19">
        <text>(6R)-NADHX = (6S)-NADHX</text>
        <dbReference type="Rhea" id="RHEA:32215"/>
        <dbReference type="ChEBI" id="CHEBI:64074"/>
        <dbReference type="ChEBI" id="CHEBI:64075"/>
        <dbReference type="EC" id="5.1.99.6"/>
    </reaction>
</comment>
<comment type="catalytic activity">
    <reaction evidence="15 17 19">
        <text>(6S)-NADHX + ADP = AMP + phosphate + NADH + H(+)</text>
        <dbReference type="Rhea" id="RHEA:32223"/>
        <dbReference type="ChEBI" id="CHEBI:15378"/>
        <dbReference type="ChEBI" id="CHEBI:43474"/>
        <dbReference type="ChEBI" id="CHEBI:57945"/>
        <dbReference type="ChEBI" id="CHEBI:64074"/>
        <dbReference type="ChEBI" id="CHEBI:456215"/>
        <dbReference type="ChEBI" id="CHEBI:456216"/>
        <dbReference type="EC" id="4.2.1.136"/>
    </reaction>
</comment>
<feature type="domain" description="YjeF N-terminal" evidence="21">
    <location>
        <begin position="14"/>
        <end position="215"/>
    </location>
</feature>
<evidence type="ECO:0000256" key="10">
    <source>
        <dbReference type="ARBA" id="ARBA00023027"/>
    </source>
</evidence>
<proteinExistence type="inferred from homology"/>
<evidence type="ECO:0000256" key="16">
    <source>
        <dbReference type="ARBA" id="ARBA00049209"/>
    </source>
</evidence>
<evidence type="ECO:0000256" key="14">
    <source>
        <dbReference type="ARBA" id="ARBA00025153"/>
    </source>
</evidence>
<keyword evidence="23" id="KW-1185">Reference proteome</keyword>
<feature type="binding site" evidence="17">
    <location>
        <position position="317"/>
    </location>
    <ligand>
        <name>(6S)-NADPHX</name>
        <dbReference type="ChEBI" id="CHEBI:64076"/>
    </ligand>
</feature>
<evidence type="ECO:0000256" key="1">
    <source>
        <dbReference type="ARBA" id="ARBA00000013"/>
    </source>
</evidence>
<evidence type="ECO:0000256" key="3">
    <source>
        <dbReference type="ARBA" id="ARBA00006001"/>
    </source>
</evidence>
<evidence type="ECO:0000256" key="11">
    <source>
        <dbReference type="ARBA" id="ARBA00023235"/>
    </source>
</evidence>
<dbReference type="PROSITE" id="PS01049">
    <property type="entry name" value="YJEF_C_1"/>
    <property type="match status" value="1"/>
</dbReference>
<dbReference type="InterPro" id="IPR036652">
    <property type="entry name" value="YjeF_N_dom_sf"/>
</dbReference>
<keyword evidence="5 18" id="KW-0479">Metal-binding</keyword>